<evidence type="ECO:0000313" key="3">
    <source>
        <dbReference type="EMBL" id="ATW24480.1"/>
    </source>
</evidence>
<comment type="similarity">
    <text evidence="1">Belongs to the RelE toxin family.</text>
</comment>
<keyword evidence="2" id="KW-1277">Toxin-antitoxin system</keyword>
<evidence type="ECO:0008006" key="5">
    <source>
        <dbReference type="Google" id="ProtNLM"/>
    </source>
</evidence>
<dbReference type="NCBIfam" id="TIGR02385">
    <property type="entry name" value="RelE_StbE"/>
    <property type="match status" value="1"/>
</dbReference>
<dbReference type="InterPro" id="IPR051803">
    <property type="entry name" value="TA_system_RelE-like_toxin"/>
</dbReference>
<keyword evidence="4" id="KW-1185">Reference proteome</keyword>
<sequence length="110" mass="12808">MAKYRICYTRDAVDDLDSIFDYISEDNRIAAANMLERIENSILKLAGNPRMGSVLPANDLSLVEPGYRRIVVNPYLIFYRIGKDEIFISRILHCRQDWMNLLFETGFENV</sequence>
<evidence type="ECO:0000256" key="1">
    <source>
        <dbReference type="ARBA" id="ARBA00006226"/>
    </source>
</evidence>
<evidence type="ECO:0000256" key="2">
    <source>
        <dbReference type="ARBA" id="ARBA00022649"/>
    </source>
</evidence>
<gene>
    <name evidence="3" type="ORF">DCMF_06535</name>
</gene>
<protein>
    <recommendedName>
        <fullName evidence="5">Type II toxin-antitoxin system RelE/ParE family toxin</fullName>
    </recommendedName>
</protein>
<dbReference type="AlphaFoldDB" id="A0A3G1KPW4"/>
<accession>A0A3G1KPW4</accession>
<proteinExistence type="inferred from homology"/>
<reference evidence="3 4" key="1">
    <citation type="submission" date="2016-10" db="EMBL/GenBank/DDBJ databases">
        <title>Complete Genome Sequence of Peptococcaceae strain DCMF.</title>
        <authorList>
            <person name="Edwards R.J."/>
            <person name="Holland S.I."/>
            <person name="Deshpande N.P."/>
            <person name="Wong Y.K."/>
            <person name="Ertan H."/>
            <person name="Manefield M."/>
            <person name="Russell T.L."/>
            <person name="Lee M.J."/>
        </authorList>
    </citation>
    <scope>NUCLEOTIDE SEQUENCE [LARGE SCALE GENOMIC DNA]</scope>
    <source>
        <strain evidence="3 4">DCMF</strain>
    </source>
</reference>
<dbReference type="SUPFAM" id="SSF143011">
    <property type="entry name" value="RelE-like"/>
    <property type="match status" value="1"/>
</dbReference>
<evidence type="ECO:0000313" key="4">
    <source>
        <dbReference type="Proteomes" id="UP000323521"/>
    </source>
</evidence>
<dbReference type="PANTHER" id="PTHR33755">
    <property type="entry name" value="TOXIN PARE1-RELATED"/>
    <property type="match status" value="1"/>
</dbReference>
<dbReference type="KEGG" id="fwa:DCMF_06535"/>
<dbReference type="RefSeq" id="WP_148133678.1">
    <property type="nucleotide sequence ID" value="NZ_CP017634.1"/>
</dbReference>
<organism evidence="3 4">
    <name type="scientific">Formimonas warabiya</name>
    <dbReference type="NCBI Taxonomy" id="1761012"/>
    <lineage>
        <taxon>Bacteria</taxon>
        <taxon>Bacillati</taxon>
        <taxon>Bacillota</taxon>
        <taxon>Clostridia</taxon>
        <taxon>Eubacteriales</taxon>
        <taxon>Peptococcaceae</taxon>
        <taxon>Candidatus Formimonas</taxon>
    </lineage>
</organism>
<dbReference type="Gene3D" id="3.30.2310.20">
    <property type="entry name" value="RelE-like"/>
    <property type="match status" value="1"/>
</dbReference>
<dbReference type="InterPro" id="IPR035093">
    <property type="entry name" value="RelE/ParE_toxin_dom_sf"/>
</dbReference>
<dbReference type="OrthoDB" id="361440at2"/>
<dbReference type="InterPro" id="IPR007712">
    <property type="entry name" value="RelE/ParE_toxin"/>
</dbReference>
<dbReference type="Proteomes" id="UP000323521">
    <property type="component" value="Chromosome"/>
</dbReference>
<dbReference type="EMBL" id="CP017634">
    <property type="protein sequence ID" value="ATW24480.1"/>
    <property type="molecule type" value="Genomic_DNA"/>
</dbReference>
<name>A0A3G1KPW4_FORW1</name>
<dbReference type="Pfam" id="PF05016">
    <property type="entry name" value="ParE_toxin"/>
    <property type="match status" value="1"/>
</dbReference>